<dbReference type="GO" id="GO:0032753">
    <property type="term" value="P:positive regulation of interleukin-4 production"/>
    <property type="evidence" value="ECO:0007669"/>
    <property type="project" value="Ensembl"/>
</dbReference>
<evidence type="ECO:0000256" key="11">
    <source>
        <dbReference type="ARBA" id="ARBA00023163"/>
    </source>
</evidence>
<dbReference type="GO" id="GO:0038172">
    <property type="term" value="P:interleukin-33-mediated signaling pathway"/>
    <property type="evidence" value="ECO:0007669"/>
    <property type="project" value="Ensembl"/>
</dbReference>
<keyword evidence="7" id="KW-0158">Chromosome</keyword>
<comment type="function">
    <text evidence="14">In quiescent endothelia the uncleaved form is constitutively and abundantly expressed, and acts as a chromatin-associated nuclear factor with transcriptional repressor properties, it may sequester nuclear NF-kappaB/RELA, lowering expression of its targets. This form is rapidely lost upon angiogenic or pro-inflammatory activation.</text>
</comment>
<dbReference type="GO" id="GO:0043491">
    <property type="term" value="P:phosphatidylinositol 3-kinase/protein kinase B signal transduction"/>
    <property type="evidence" value="ECO:0007669"/>
    <property type="project" value="Ensembl"/>
</dbReference>
<dbReference type="GO" id="GO:0005654">
    <property type="term" value="C:nucleoplasm"/>
    <property type="evidence" value="ECO:0007669"/>
    <property type="project" value="Ensembl"/>
</dbReference>
<evidence type="ECO:0000256" key="13">
    <source>
        <dbReference type="ARBA" id="ARBA00023329"/>
    </source>
</evidence>
<evidence type="ECO:0000256" key="15">
    <source>
        <dbReference type="ARBA" id="ARBA00046367"/>
    </source>
</evidence>
<reference evidence="17" key="2">
    <citation type="submission" date="2025-09" db="UniProtKB">
        <authorList>
            <consortium name="Ensembl"/>
        </authorList>
    </citation>
    <scope>IDENTIFICATION</scope>
</reference>
<dbReference type="GO" id="GO:0045348">
    <property type="term" value="P:positive regulation of MHC class II biosynthetic process"/>
    <property type="evidence" value="ECO:0007669"/>
    <property type="project" value="Ensembl"/>
</dbReference>
<dbReference type="GO" id="GO:0002282">
    <property type="term" value="P:microglial cell activation involved in immune response"/>
    <property type="evidence" value="ECO:0007669"/>
    <property type="project" value="Ensembl"/>
</dbReference>
<evidence type="ECO:0000256" key="2">
    <source>
        <dbReference type="ARBA" id="ARBA00004286"/>
    </source>
</evidence>
<dbReference type="GO" id="GO:0032736">
    <property type="term" value="P:positive regulation of interleukin-13 production"/>
    <property type="evidence" value="ECO:0007669"/>
    <property type="project" value="Ensembl"/>
</dbReference>
<dbReference type="GO" id="GO:0032689">
    <property type="term" value="P:negative regulation of type II interferon production"/>
    <property type="evidence" value="ECO:0007669"/>
    <property type="project" value="Ensembl"/>
</dbReference>
<protein>
    <recommendedName>
        <fullName evidence="6">Interleukin-33</fullName>
    </recommendedName>
</protein>
<dbReference type="GO" id="GO:0120042">
    <property type="term" value="P:negative regulation of macrophage proliferation"/>
    <property type="evidence" value="ECO:0007669"/>
    <property type="project" value="Ensembl"/>
</dbReference>
<dbReference type="Pfam" id="PF15095">
    <property type="entry name" value="IL33_bt"/>
    <property type="match status" value="1"/>
</dbReference>
<keyword evidence="13" id="KW-0968">Cytoplasmic vesicle</keyword>
<evidence type="ECO:0000256" key="14">
    <source>
        <dbReference type="ARBA" id="ARBA00045203"/>
    </source>
</evidence>
<dbReference type="GO" id="GO:0005125">
    <property type="term" value="F:cytokine activity"/>
    <property type="evidence" value="ECO:0007669"/>
    <property type="project" value="UniProtKB-KW"/>
</dbReference>
<proteinExistence type="inferred from homology"/>
<sequence>MGGGASPSPAWALLELLEEGKTWFHRGESRVQKSERMTPKMKYSTPKISSAKLSSTADRTLVKPCKIRESQQKTKEICHVYCMKLRSGLTIKKKACYFRKEITKHCSQKTGGKHKEIHQLFAAYQPAMEHSIFEIARTQENTRALDTSSIRESCASLSTYNNQHVRFIWEDGNYVTNVEDQPKDQEKDKVLLRYYESPYPSSESGDGVDGKMLMVNLSPTKDRDILLHANNKAQSVELQKCKTPLPDQAFFVLHKESSDFVSFECKSNRGMYIGVKDNQLALVEGKNQTSDNIMFKLSLM</sequence>
<dbReference type="GO" id="GO:0010186">
    <property type="term" value="P:positive regulation of cellular defense response"/>
    <property type="evidence" value="ECO:0007669"/>
    <property type="project" value="Ensembl"/>
</dbReference>
<dbReference type="GO" id="GO:1900017">
    <property type="term" value="P:positive regulation of cytokine production involved in inflammatory response"/>
    <property type="evidence" value="ECO:0007669"/>
    <property type="project" value="Ensembl"/>
</dbReference>
<dbReference type="GO" id="GO:0140367">
    <property type="term" value="P:antibacterial innate immune response"/>
    <property type="evidence" value="ECO:0007669"/>
    <property type="project" value="Ensembl"/>
</dbReference>
<dbReference type="GO" id="GO:0043032">
    <property type="term" value="P:positive regulation of macrophage activation"/>
    <property type="evidence" value="ECO:0007669"/>
    <property type="project" value="Ensembl"/>
</dbReference>
<dbReference type="GO" id="GO:0002826">
    <property type="term" value="P:negative regulation of T-helper 1 type immune response"/>
    <property type="evidence" value="ECO:0007669"/>
    <property type="project" value="Ensembl"/>
</dbReference>
<reference evidence="17" key="1">
    <citation type="submission" date="2025-08" db="UniProtKB">
        <authorList>
            <consortium name="Ensembl"/>
        </authorList>
    </citation>
    <scope>IDENTIFICATION</scope>
</reference>
<evidence type="ECO:0000256" key="5">
    <source>
        <dbReference type="ARBA" id="ARBA00007933"/>
    </source>
</evidence>
<dbReference type="GO" id="GO:0051897">
    <property type="term" value="P:positive regulation of phosphatidylinositol 3-kinase/protein kinase B signal transduction"/>
    <property type="evidence" value="ECO:0007669"/>
    <property type="project" value="Ensembl"/>
</dbReference>
<keyword evidence="18" id="KW-1185">Reference proteome</keyword>
<dbReference type="GO" id="GO:0097191">
    <property type="term" value="P:extrinsic apoptotic signaling pathway"/>
    <property type="evidence" value="ECO:0007669"/>
    <property type="project" value="Ensembl"/>
</dbReference>
<comment type="similarity">
    <text evidence="5">Belongs to the IL-1 family. Highly divergent.</text>
</comment>
<dbReference type="AlphaFoldDB" id="A0A8D2KIY6"/>
<organism evidence="17 18">
    <name type="scientific">Urocitellus parryii</name>
    <name type="common">Arctic ground squirrel</name>
    <name type="synonym">Spermophilus parryii</name>
    <dbReference type="NCBI Taxonomy" id="9999"/>
    <lineage>
        <taxon>Eukaryota</taxon>
        <taxon>Metazoa</taxon>
        <taxon>Chordata</taxon>
        <taxon>Craniata</taxon>
        <taxon>Vertebrata</taxon>
        <taxon>Euteleostomi</taxon>
        <taxon>Mammalia</taxon>
        <taxon>Eutheria</taxon>
        <taxon>Euarchontoglires</taxon>
        <taxon>Glires</taxon>
        <taxon>Rodentia</taxon>
        <taxon>Sciuromorpha</taxon>
        <taxon>Sciuridae</taxon>
        <taxon>Xerinae</taxon>
        <taxon>Marmotini</taxon>
        <taxon>Urocitellus</taxon>
    </lineage>
</organism>
<dbReference type="GO" id="GO:0032760">
    <property type="term" value="P:positive regulation of tumor necrosis factor production"/>
    <property type="evidence" value="ECO:0007669"/>
    <property type="project" value="Ensembl"/>
</dbReference>
<comment type="subunit">
    <text evidence="15">Forms a 1:1:1 heterotrimeric complex with its primary high-affinity receptor IL1RL1 and the coreceptor IL1RAP. Interacts with cargo receptor TMED10; the interaction mediates the translocation from the cytoplasm into the ERGIC (endoplasmic reticulum-Golgi intermediate compartment) and thereby secretion.</text>
</comment>
<evidence type="ECO:0000256" key="10">
    <source>
        <dbReference type="ARBA" id="ARBA00022525"/>
    </source>
</evidence>
<evidence type="ECO:0000256" key="6">
    <source>
        <dbReference type="ARBA" id="ARBA00016804"/>
    </source>
</evidence>
<dbReference type="GO" id="GO:0000122">
    <property type="term" value="P:negative regulation of transcription by RNA polymerase II"/>
    <property type="evidence" value="ECO:0007669"/>
    <property type="project" value="Ensembl"/>
</dbReference>
<evidence type="ECO:0000313" key="18">
    <source>
        <dbReference type="Proteomes" id="UP000694417"/>
    </source>
</evidence>
<dbReference type="GO" id="GO:0006606">
    <property type="term" value="P:protein import into nucleus"/>
    <property type="evidence" value="ECO:0007669"/>
    <property type="project" value="Ensembl"/>
</dbReference>
<evidence type="ECO:0000256" key="7">
    <source>
        <dbReference type="ARBA" id="ARBA00022454"/>
    </source>
</evidence>
<dbReference type="Gene3D" id="2.80.10.50">
    <property type="match status" value="1"/>
</dbReference>
<dbReference type="GO" id="GO:0010560">
    <property type="term" value="P:positive regulation of glycoprotein biosynthetic process"/>
    <property type="evidence" value="ECO:0007669"/>
    <property type="project" value="Ensembl"/>
</dbReference>
<keyword evidence="8" id="KW-0963">Cytoplasm</keyword>
<dbReference type="GO" id="GO:0002686">
    <property type="term" value="P:negative regulation of leukocyte migration"/>
    <property type="evidence" value="ECO:0007669"/>
    <property type="project" value="Ensembl"/>
</dbReference>
<evidence type="ECO:0000256" key="4">
    <source>
        <dbReference type="ARBA" id="ARBA00004613"/>
    </source>
</evidence>
<dbReference type="PANTHER" id="PTHR21114:SF0">
    <property type="entry name" value="INTERLEUKIN-33"/>
    <property type="match status" value="1"/>
</dbReference>
<dbReference type="FunFam" id="2.80.10.50:FF:000052">
    <property type="entry name" value="Interleukin 33"/>
    <property type="match status" value="1"/>
</dbReference>
<dbReference type="GO" id="GO:0050729">
    <property type="term" value="P:positive regulation of inflammatory response"/>
    <property type="evidence" value="ECO:0007669"/>
    <property type="project" value="Ensembl"/>
</dbReference>
<dbReference type="InterPro" id="IPR026145">
    <property type="entry name" value="IL-33"/>
</dbReference>
<dbReference type="GO" id="GO:0005694">
    <property type="term" value="C:chromosome"/>
    <property type="evidence" value="ECO:0007669"/>
    <property type="project" value="UniProtKB-SubCell"/>
</dbReference>
<dbReference type="GO" id="GO:0005615">
    <property type="term" value="C:extracellular space"/>
    <property type="evidence" value="ECO:0007669"/>
    <property type="project" value="UniProtKB-KW"/>
</dbReference>
<dbReference type="GO" id="GO:0002639">
    <property type="term" value="P:positive regulation of immunoglobulin production"/>
    <property type="evidence" value="ECO:0007669"/>
    <property type="project" value="Ensembl"/>
</dbReference>
<dbReference type="GO" id="GO:0032754">
    <property type="term" value="P:positive regulation of interleukin-5 production"/>
    <property type="evidence" value="ECO:0007669"/>
    <property type="project" value="Ensembl"/>
</dbReference>
<dbReference type="GO" id="GO:0045345">
    <property type="term" value="P:positive regulation of MHC class I biosynthetic process"/>
    <property type="evidence" value="ECO:0007669"/>
    <property type="project" value="Ensembl"/>
</dbReference>
<dbReference type="Proteomes" id="UP000694417">
    <property type="component" value="Unplaced"/>
</dbReference>
<feature type="domain" description="Interleukin 33 C-terminal" evidence="16">
    <location>
        <begin position="146"/>
        <end position="298"/>
    </location>
</feature>
<gene>
    <name evidence="17" type="primary">IL33</name>
</gene>
<dbReference type="GO" id="GO:0030133">
    <property type="term" value="C:transport vesicle"/>
    <property type="evidence" value="ECO:0007669"/>
    <property type="project" value="UniProtKB-SubCell"/>
</dbReference>
<keyword evidence="10" id="KW-0964">Secreted</keyword>
<evidence type="ECO:0000256" key="12">
    <source>
        <dbReference type="ARBA" id="ARBA00023242"/>
    </source>
</evidence>
<dbReference type="Ensembl" id="ENSUPAT00010019642.1">
    <property type="protein sequence ID" value="ENSUPAP00010017228.1"/>
    <property type="gene ID" value="ENSUPAG00010013741.1"/>
</dbReference>
<dbReference type="GO" id="GO:0002112">
    <property type="term" value="F:interleukin-33 receptor binding"/>
    <property type="evidence" value="ECO:0007669"/>
    <property type="project" value="Ensembl"/>
</dbReference>
<evidence type="ECO:0000256" key="8">
    <source>
        <dbReference type="ARBA" id="ARBA00022490"/>
    </source>
</evidence>
<evidence type="ECO:0000259" key="16">
    <source>
        <dbReference type="Pfam" id="PF15095"/>
    </source>
</evidence>
<dbReference type="PANTHER" id="PTHR21114">
    <property type="entry name" value="DVS27 PROTEIN"/>
    <property type="match status" value="1"/>
</dbReference>
<name>A0A8D2KIY6_UROPR</name>
<evidence type="ECO:0000256" key="9">
    <source>
        <dbReference type="ARBA" id="ARBA00022514"/>
    </source>
</evidence>
<dbReference type="GO" id="GO:0045944">
    <property type="term" value="P:positive regulation of transcription by RNA polymerase II"/>
    <property type="evidence" value="ECO:0007669"/>
    <property type="project" value="Ensembl"/>
</dbReference>
<dbReference type="GO" id="GO:0042092">
    <property type="term" value="P:type 2 immune response"/>
    <property type="evidence" value="ECO:0007669"/>
    <property type="project" value="Ensembl"/>
</dbReference>
<evidence type="ECO:0000313" key="17">
    <source>
        <dbReference type="Ensembl" id="ENSUPAP00010017228.1"/>
    </source>
</evidence>
<accession>A0A8D2KIY6</accession>
<dbReference type="CDD" id="cd23299">
    <property type="entry name" value="beta-trefoil_IL33"/>
    <property type="match status" value="1"/>
</dbReference>
<comment type="subcellular location">
    <subcellularLocation>
        <location evidence="2">Chromosome</location>
    </subcellularLocation>
    <subcellularLocation>
        <location evidence="3">Cytoplasmic vesicle</location>
        <location evidence="3">Secretory vesicle</location>
    </subcellularLocation>
    <subcellularLocation>
        <location evidence="1">Nucleus</location>
    </subcellularLocation>
    <subcellularLocation>
        <location evidence="4">Secreted</location>
    </subcellularLocation>
</comment>
<dbReference type="GO" id="GO:0030225">
    <property type="term" value="P:macrophage differentiation"/>
    <property type="evidence" value="ECO:0007669"/>
    <property type="project" value="Ensembl"/>
</dbReference>
<dbReference type="GO" id="GO:0061518">
    <property type="term" value="P:microglial cell proliferation"/>
    <property type="evidence" value="ECO:0007669"/>
    <property type="project" value="Ensembl"/>
</dbReference>
<dbReference type="InterPro" id="IPR053902">
    <property type="entry name" value="IL33_C"/>
</dbReference>
<keyword evidence="11" id="KW-0804">Transcription</keyword>
<dbReference type="GO" id="GO:0010467">
    <property type="term" value="P:gene expression"/>
    <property type="evidence" value="ECO:0007669"/>
    <property type="project" value="Ensembl"/>
</dbReference>
<dbReference type="GO" id="GO:0106015">
    <property type="term" value="P:negative regulation of inflammatory response to wounding"/>
    <property type="evidence" value="ECO:0007669"/>
    <property type="project" value="Ensembl"/>
</dbReference>
<dbReference type="GO" id="GO:0051607">
    <property type="term" value="P:defense response to virus"/>
    <property type="evidence" value="ECO:0007669"/>
    <property type="project" value="Ensembl"/>
</dbReference>
<dbReference type="GO" id="GO:0032722">
    <property type="term" value="P:positive regulation of chemokine production"/>
    <property type="evidence" value="ECO:0007669"/>
    <property type="project" value="Ensembl"/>
</dbReference>
<keyword evidence="12" id="KW-0539">Nucleus</keyword>
<evidence type="ECO:0000256" key="3">
    <source>
        <dbReference type="ARBA" id="ARBA00004398"/>
    </source>
</evidence>
<keyword evidence="9" id="KW-0202">Cytokine</keyword>
<evidence type="ECO:0000256" key="1">
    <source>
        <dbReference type="ARBA" id="ARBA00004123"/>
    </source>
</evidence>
<dbReference type="GeneTree" id="ENSGT00390000005185"/>
<dbReference type="GO" id="GO:0032436">
    <property type="term" value="P:positive regulation of proteasomal ubiquitin-dependent protein catabolic process"/>
    <property type="evidence" value="ECO:0007669"/>
    <property type="project" value="Ensembl"/>
</dbReference>
<dbReference type="GO" id="GO:0002830">
    <property type="term" value="P:positive regulation of type 2 immune response"/>
    <property type="evidence" value="ECO:0007669"/>
    <property type="project" value="Ensembl"/>
</dbReference>
<dbReference type="GO" id="GO:0002638">
    <property type="term" value="P:negative regulation of immunoglobulin production"/>
    <property type="evidence" value="ECO:0007669"/>
    <property type="project" value="Ensembl"/>
</dbReference>
<dbReference type="GO" id="GO:0090594">
    <property type="term" value="P:inflammatory response to wounding"/>
    <property type="evidence" value="ECO:0007669"/>
    <property type="project" value="Ensembl"/>
</dbReference>
<dbReference type="GO" id="GO:0032755">
    <property type="term" value="P:positive regulation of interleukin-6 production"/>
    <property type="evidence" value="ECO:0007669"/>
    <property type="project" value="Ensembl"/>
</dbReference>